<keyword evidence="11" id="KW-1185">Reference proteome</keyword>
<feature type="domain" description="Major facilitator superfamily (MFS) profile" evidence="9">
    <location>
        <begin position="1"/>
        <end position="407"/>
    </location>
</feature>
<dbReference type="SUPFAM" id="SSF103473">
    <property type="entry name" value="MFS general substrate transporter"/>
    <property type="match status" value="1"/>
</dbReference>
<keyword evidence="4 8" id="KW-0812">Transmembrane</keyword>
<dbReference type="InterPro" id="IPR020846">
    <property type="entry name" value="MFS_dom"/>
</dbReference>
<dbReference type="InterPro" id="IPR010290">
    <property type="entry name" value="TM_effector"/>
</dbReference>
<sequence>MTTPLIPLRRQRDYRLLWSARAVSETGSEVARLAVPLTAAVALDASPIQMGVLAAASTFPFLLVGLPSGAMADRVARRRPVMVACELIAGLAALSVPIAWLTGMLTIPWLITVAFAIGMCTVVFRTFNTPHLATVVAEPQRTAAIAGFQSVFSIAQMGGPGLAGLLVALLTAPVAIVVNAVSFLVSAFCLRAIRTPENGTTAKGRGLGREIAEGLRVLINHRVLRALCATGMIVNVLGAAEMALFVLFAVNVLGLPAPLVGIAAIGFGVGGLIGAAIAPRLAGRFGENRVLLGSVLFFPFGFVATAAAGGPLWLVVCQLGAAEVITGVAVVCYSVCAGSVTMREAPEGLLGRVNATTNFATQGVMALGGVLGGVLGEMLGLRPAIWACAAGSLLCIVSLWSSPIRRGARPGAAEESPSTAPHPRSDPAASRT</sequence>
<feature type="transmembrane region" description="Helical" evidence="8">
    <location>
        <begin position="290"/>
        <end position="314"/>
    </location>
</feature>
<dbReference type="PANTHER" id="PTHR23513:SF6">
    <property type="entry name" value="MAJOR FACILITATOR SUPERFAMILY ASSOCIATED DOMAIN-CONTAINING PROTEIN"/>
    <property type="match status" value="1"/>
</dbReference>
<proteinExistence type="predicted"/>
<feature type="region of interest" description="Disordered" evidence="7">
    <location>
        <begin position="408"/>
        <end position="432"/>
    </location>
</feature>
<evidence type="ECO:0000256" key="3">
    <source>
        <dbReference type="ARBA" id="ARBA00022475"/>
    </source>
</evidence>
<comment type="caution">
    <text evidence="10">The sequence shown here is derived from an EMBL/GenBank/DDBJ whole genome shotgun (WGS) entry which is preliminary data.</text>
</comment>
<keyword evidence="3" id="KW-1003">Cell membrane</keyword>
<protein>
    <submittedName>
        <fullName evidence="10">MFS transporter</fullName>
    </submittedName>
</protein>
<evidence type="ECO:0000256" key="1">
    <source>
        <dbReference type="ARBA" id="ARBA00004651"/>
    </source>
</evidence>
<evidence type="ECO:0000256" key="6">
    <source>
        <dbReference type="ARBA" id="ARBA00023136"/>
    </source>
</evidence>
<feature type="transmembrane region" description="Helical" evidence="8">
    <location>
        <begin position="353"/>
        <end position="375"/>
    </location>
</feature>
<dbReference type="Gene3D" id="1.20.1250.20">
    <property type="entry name" value="MFS general substrate transporter like domains"/>
    <property type="match status" value="1"/>
</dbReference>
<evidence type="ECO:0000313" key="10">
    <source>
        <dbReference type="EMBL" id="MEV0969594.1"/>
    </source>
</evidence>
<dbReference type="Proteomes" id="UP001551675">
    <property type="component" value="Unassembled WGS sequence"/>
</dbReference>
<dbReference type="Pfam" id="PF05977">
    <property type="entry name" value="MFS_3"/>
    <property type="match status" value="1"/>
</dbReference>
<gene>
    <name evidence="10" type="ORF">AB0I59_13225</name>
</gene>
<evidence type="ECO:0000256" key="5">
    <source>
        <dbReference type="ARBA" id="ARBA00022989"/>
    </source>
</evidence>
<feature type="transmembrane region" description="Helical" evidence="8">
    <location>
        <begin position="165"/>
        <end position="190"/>
    </location>
</feature>
<keyword evidence="2" id="KW-0813">Transport</keyword>
<organism evidence="10 11">
    <name type="scientific">Microtetraspora glauca</name>
    <dbReference type="NCBI Taxonomy" id="1996"/>
    <lineage>
        <taxon>Bacteria</taxon>
        <taxon>Bacillati</taxon>
        <taxon>Actinomycetota</taxon>
        <taxon>Actinomycetes</taxon>
        <taxon>Streptosporangiales</taxon>
        <taxon>Streptosporangiaceae</taxon>
        <taxon>Microtetraspora</taxon>
    </lineage>
</organism>
<feature type="transmembrane region" description="Helical" evidence="8">
    <location>
        <begin position="320"/>
        <end position="341"/>
    </location>
</feature>
<evidence type="ECO:0000256" key="2">
    <source>
        <dbReference type="ARBA" id="ARBA00022448"/>
    </source>
</evidence>
<name>A0ABV3GD79_MICGL</name>
<feature type="transmembrane region" description="Helical" evidence="8">
    <location>
        <begin position="139"/>
        <end position="159"/>
    </location>
</feature>
<dbReference type="InterPro" id="IPR036259">
    <property type="entry name" value="MFS_trans_sf"/>
</dbReference>
<feature type="transmembrane region" description="Helical" evidence="8">
    <location>
        <begin position="107"/>
        <end position="127"/>
    </location>
</feature>
<evidence type="ECO:0000256" key="7">
    <source>
        <dbReference type="SAM" id="MobiDB-lite"/>
    </source>
</evidence>
<evidence type="ECO:0000256" key="4">
    <source>
        <dbReference type="ARBA" id="ARBA00022692"/>
    </source>
</evidence>
<evidence type="ECO:0000259" key="9">
    <source>
        <dbReference type="PROSITE" id="PS50850"/>
    </source>
</evidence>
<dbReference type="RefSeq" id="WP_358132571.1">
    <property type="nucleotide sequence ID" value="NZ_JBFALK010000006.1"/>
</dbReference>
<feature type="transmembrane region" description="Helical" evidence="8">
    <location>
        <begin position="48"/>
        <end position="69"/>
    </location>
</feature>
<comment type="subcellular location">
    <subcellularLocation>
        <location evidence="1">Cell membrane</location>
        <topology evidence="1">Multi-pass membrane protein</topology>
    </subcellularLocation>
</comment>
<accession>A0ABV3GD79</accession>
<evidence type="ECO:0000256" key="8">
    <source>
        <dbReference type="SAM" id="Phobius"/>
    </source>
</evidence>
<dbReference type="CDD" id="cd06173">
    <property type="entry name" value="MFS_MefA_like"/>
    <property type="match status" value="1"/>
</dbReference>
<dbReference type="PANTHER" id="PTHR23513">
    <property type="entry name" value="INTEGRAL MEMBRANE EFFLUX PROTEIN-RELATED"/>
    <property type="match status" value="1"/>
</dbReference>
<evidence type="ECO:0000313" key="11">
    <source>
        <dbReference type="Proteomes" id="UP001551675"/>
    </source>
</evidence>
<feature type="transmembrane region" description="Helical" evidence="8">
    <location>
        <begin position="259"/>
        <end position="278"/>
    </location>
</feature>
<feature type="transmembrane region" description="Helical" evidence="8">
    <location>
        <begin position="226"/>
        <end position="253"/>
    </location>
</feature>
<reference evidence="10 11" key="1">
    <citation type="submission" date="2024-06" db="EMBL/GenBank/DDBJ databases">
        <title>The Natural Products Discovery Center: Release of the First 8490 Sequenced Strains for Exploring Actinobacteria Biosynthetic Diversity.</title>
        <authorList>
            <person name="Kalkreuter E."/>
            <person name="Kautsar S.A."/>
            <person name="Yang D."/>
            <person name="Bader C.D."/>
            <person name="Teijaro C.N."/>
            <person name="Fluegel L."/>
            <person name="Davis C.M."/>
            <person name="Simpson J.R."/>
            <person name="Lauterbach L."/>
            <person name="Steele A.D."/>
            <person name="Gui C."/>
            <person name="Meng S."/>
            <person name="Li G."/>
            <person name="Viehrig K."/>
            <person name="Ye F."/>
            <person name="Su P."/>
            <person name="Kiefer A.F."/>
            <person name="Nichols A."/>
            <person name="Cepeda A.J."/>
            <person name="Yan W."/>
            <person name="Fan B."/>
            <person name="Jiang Y."/>
            <person name="Adhikari A."/>
            <person name="Zheng C.-J."/>
            <person name="Schuster L."/>
            <person name="Cowan T.M."/>
            <person name="Smanski M.J."/>
            <person name="Chevrette M.G."/>
            <person name="De Carvalho L.P.S."/>
            <person name="Shen B."/>
        </authorList>
    </citation>
    <scope>NUCLEOTIDE SEQUENCE [LARGE SCALE GENOMIC DNA]</scope>
    <source>
        <strain evidence="10 11">NPDC050100</strain>
    </source>
</reference>
<feature type="transmembrane region" description="Helical" evidence="8">
    <location>
        <begin position="381"/>
        <end position="400"/>
    </location>
</feature>
<feature type="transmembrane region" description="Helical" evidence="8">
    <location>
        <begin position="81"/>
        <end position="101"/>
    </location>
</feature>
<dbReference type="PROSITE" id="PS50850">
    <property type="entry name" value="MFS"/>
    <property type="match status" value="1"/>
</dbReference>
<keyword evidence="6 8" id="KW-0472">Membrane</keyword>
<keyword evidence="5 8" id="KW-1133">Transmembrane helix</keyword>
<dbReference type="EMBL" id="JBFALK010000006">
    <property type="protein sequence ID" value="MEV0969594.1"/>
    <property type="molecule type" value="Genomic_DNA"/>
</dbReference>